<dbReference type="PANTHER" id="PTHR47016:SF5">
    <property type="entry name" value="CLP DOMAIN SUPERFAMILY PROTEIN"/>
    <property type="match status" value="1"/>
</dbReference>
<name>A0A4Y7JQ86_PAPSO</name>
<evidence type="ECO:0000256" key="1">
    <source>
        <dbReference type="ARBA" id="ARBA00022737"/>
    </source>
</evidence>
<dbReference type="STRING" id="3469.A0A4Y7JQ86"/>
<protein>
    <recommendedName>
        <fullName evidence="3">Clp R domain-containing protein</fullName>
    </recommendedName>
</protein>
<dbReference type="SUPFAM" id="SSF81923">
    <property type="entry name" value="Double Clp-N motif"/>
    <property type="match status" value="3"/>
</dbReference>
<feature type="domain" description="Clp R" evidence="3">
    <location>
        <begin position="474"/>
        <end position="616"/>
    </location>
</feature>
<keyword evidence="1 2" id="KW-0677">Repeat</keyword>
<evidence type="ECO:0000256" key="2">
    <source>
        <dbReference type="PROSITE-ProRule" id="PRU01251"/>
    </source>
</evidence>
<dbReference type="InterPro" id="IPR044217">
    <property type="entry name" value="CLPT1/2"/>
</dbReference>
<feature type="domain" description="Clp R" evidence="3">
    <location>
        <begin position="87"/>
        <end position="229"/>
    </location>
</feature>
<evidence type="ECO:0000313" key="4">
    <source>
        <dbReference type="EMBL" id="RZC63264.1"/>
    </source>
</evidence>
<gene>
    <name evidence="4" type="ORF">C5167_025015</name>
</gene>
<dbReference type="InterPro" id="IPR004176">
    <property type="entry name" value="Clp_R_N"/>
</dbReference>
<dbReference type="FunFam" id="1.10.1780.10:FF:000004">
    <property type="entry name" value="ATP-dependent Clp protease ATP-binding subunit ClpC"/>
    <property type="match status" value="2"/>
</dbReference>
<feature type="domain" description="Clp R" evidence="3">
    <location>
        <begin position="277"/>
        <end position="423"/>
    </location>
</feature>
<evidence type="ECO:0000259" key="3">
    <source>
        <dbReference type="PROSITE" id="PS51903"/>
    </source>
</evidence>
<keyword evidence="5" id="KW-1185">Reference proteome</keyword>
<dbReference type="Gramene" id="RZC63264">
    <property type="protein sequence ID" value="RZC63264"/>
    <property type="gene ID" value="C5167_025015"/>
</dbReference>
<dbReference type="PROSITE" id="PS51903">
    <property type="entry name" value="CLP_R"/>
    <property type="match status" value="3"/>
</dbReference>
<dbReference type="Pfam" id="PF02861">
    <property type="entry name" value="Clp_N"/>
    <property type="match status" value="3"/>
</dbReference>
<proteinExistence type="predicted"/>
<dbReference type="Gene3D" id="1.10.1780.10">
    <property type="entry name" value="Clp, N-terminal domain"/>
    <property type="match status" value="3"/>
</dbReference>
<dbReference type="PANTHER" id="PTHR47016">
    <property type="entry name" value="ATP-DEPENDENT CLP PROTEASE ATP-BINDING SUBUNIT CLPT1, CHLOROPLASTIC"/>
    <property type="match status" value="1"/>
</dbReference>
<dbReference type="EMBL" id="CM010719">
    <property type="protein sequence ID" value="RZC63264.1"/>
    <property type="molecule type" value="Genomic_DNA"/>
</dbReference>
<reference evidence="4 5" key="1">
    <citation type="journal article" date="2018" name="Science">
        <title>The opium poppy genome and morphinan production.</title>
        <authorList>
            <person name="Guo L."/>
            <person name="Winzer T."/>
            <person name="Yang X."/>
            <person name="Li Y."/>
            <person name="Ning Z."/>
            <person name="He Z."/>
            <person name="Teodor R."/>
            <person name="Lu Y."/>
            <person name="Bowser T.A."/>
            <person name="Graham I.A."/>
            <person name="Ye K."/>
        </authorList>
    </citation>
    <scope>NUCLEOTIDE SEQUENCE [LARGE SCALE GENOMIC DNA]</scope>
    <source>
        <strain evidence="5">cv. HN1</strain>
        <tissue evidence="4">Leaves</tissue>
    </source>
</reference>
<organism evidence="4 5">
    <name type="scientific">Papaver somniferum</name>
    <name type="common">Opium poppy</name>
    <dbReference type="NCBI Taxonomy" id="3469"/>
    <lineage>
        <taxon>Eukaryota</taxon>
        <taxon>Viridiplantae</taxon>
        <taxon>Streptophyta</taxon>
        <taxon>Embryophyta</taxon>
        <taxon>Tracheophyta</taxon>
        <taxon>Spermatophyta</taxon>
        <taxon>Magnoliopsida</taxon>
        <taxon>Ranunculales</taxon>
        <taxon>Papaveraceae</taxon>
        <taxon>Papaveroideae</taxon>
        <taxon>Papaver</taxon>
    </lineage>
</organism>
<accession>A0A4Y7JQ86</accession>
<evidence type="ECO:0000313" key="5">
    <source>
        <dbReference type="Proteomes" id="UP000316621"/>
    </source>
</evidence>
<dbReference type="Proteomes" id="UP000316621">
    <property type="component" value="Chromosome 5"/>
</dbReference>
<dbReference type="AlphaFoldDB" id="A0A4Y7JQ86"/>
<dbReference type="InterPro" id="IPR036628">
    <property type="entry name" value="Clp_N_dom_sf"/>
</dbReference>
<sequence>MAGALNLIHSTNIHHASAHGSRDSKQRSYVVTNRTTAFRNGVQMQGLRTSSSPSLVFSGNDFHAKVATYIAAPSGRGSRCVARAMVFERLTEKGIKTIMLAQEEGRRLGHNFVGTEQILLGLIGEGSGIAAKVLKSMGINLKDARVEVEKFIGKGSGFVAVEIPFTPRAKRVLELSREEARQLGHDYIGTEHFLLGLLREGEGVGARVLENLGADPDNIRKQVIQMVNGGSTEAVVDCAGGGSKNSKVPTSGESGTILAKLGEEGKLDLAVGWLQEIDREMQTNVKWHIQFILRAHEEAKRLGRNYIGPEQILLALIGEKSGIAATVFRIMGINLNDARVEVEKIIGRGNGSVAIKLPIPSHAKRILEHSLEAARKLGHNNIGPEHLLLGLLGDGEGRVARVFENLGAAPNDIHALVIQLVGGRNEYVGNCIGGSSTNRKMPTLEEYRTNLTKLVEEGKLDPGAGWVAQIERVMQLTVQWPVKALLLAQDEARWLGHNFVGPEQILLGLIGEGNGIAAKVLISMGINLNDARLEVEKIVGRRGGFMAFEISFTPSAKRVLEHALKESRQLGHNYLGSEHLLLGLLREGECVAARILVNLGADPNNIRTQVIQMIGESAEASKLPKGDK</sequence>